<comment type="caution">
    <text evidence="1">The sequence shown here is derived from an EMBL/GenBank/DDBJ whole genome shotgun (WGS) entry which is preliminary data.</text>
</comment>
<dbReference type="Proteomes" id="UP001444071">
    <property type="component" value="Unassembled WGS sequence"/>
</dbReference>
<proteinExistence type="predicted"/>
<sequence>MHLFSPYIVNGDLCVYSLRHIRVFFSNIMTSLKGDLADILASQRCLLIVLTGNRRRSLIILELSLNNKPFGQSTLFFLTTPGTSSFIKVIRLECTTTTKYKTCCLPP</sequence>
<protein>
    <submittedName>
        <fullName evidence="1">Uncharacterized protein</fullName>
    </submittedName>
</protein>
<evidence type="ECO:0000313" key="2">
    <source>
        <dbReference type="Proteomes" id="UP001444071"/>
    </source>
</evidence>
<accession>A0ABV0VP91</accession>
<reference evidence="1 2" key="1">
    <citation type="submission" date="2021-06" db="EMBL/GenBank/DDBJ databases">
        <authorList>
            <person name="Palmer J.M."/>
        </authorList>
    </citation>
    <scope>NUCLEOTIDE SEQUENCE [LARGE SCALE GENOMIC DNA]</scope>
    <source>
        <strain evidence="1 2">XR_2019</strain>
        <tissue evidence="1">Muscle</tissue>
    </source>
</reference>
<dbReference type="EMBL" id="JAHRIM010000274">
    <property type="protein sequence ID" value="MEQ2258133.1"/>
    <property type="molecule type" value="Genomic_DNA"/>
</dbReference>
<organism evidence="1 2">
    <name type="scientific">Xenotaenia resolanae</name>
    <dbReference type="NCBI Taxonomy" id="208358"/>
    <lineage>
        <taxon>Eukaryota</taxon>
        <taxon>Metazoa</taxon>
        <taxon>Chordata</taxon>
        <taxon>Craniata</taxon>
        <taxon>Vertebrata</taxon>
        <taxon>Euteleostomi</taxon>
        <taxon>Actinopterygii</taxon>
        <taxon>Neopterygii</taxon>
        <taxon>Teleostei</taxon>
        <taxon>Neoteleostei</taxon>
        <taxon>Acanthomorphata</taxon>
        <taxon>Ovalentaria</taxon>
        <taxon>Atherinomorphae</taxon>
        <taxon>Cyprinodontiformes</taxon>
        <taxon>Goodeidae</taxon>
        <taxon>Xenotaenia</taxon>
    </lineage>
</organism>
<name>A0ABV0VP91_9TELE</name>
<evidence type="ECO:0000313" key="1">
    <source>
        <dbReference type="EMBL" id="MEQ2258133.1"/>
    </source>
</evidence>
<keyword evidence="2" id="KW-1185">Reference proteome</keyword>
<gene>
    <name evidence="1" type="ORF">XENORESO_008161</name>
</gene>